<dbReference type="PANTHER" id="PTHR42953:SF3">
    <property type="entry name" value="HIGH-AFFINITY ZINC UPTAKE SYSTEM PROTEIN ZNUA"/>
    <property type="match status" value="1"/>
</dbReference>
<evidence type="ECO:0000256" key="5">
    <source>
        <dbReference type="SAM" id="Coils"/>
    </source>
</evidence>
<sequence>MKVFKKIVLLASLLGLVVGLSACGKSTNKEEKKGLNIVTSFYPVYEMVKAVSGDVNTVKMIQSGAGIHSFEPSANDIAHIEKADVFVYHSRTLESWAKNLKENLKGSSVKVIEGSEDLTLDRVPGLENVEVTEGMDEKKLYDPHSWLDPVLAGQEAQTIAKKLSEMDPDHADIYKKNADKFQKEAQDLVDKYQDKFKGLEHKTFVTQHTAFSYLANRFGLKQLGISGISPEQEPSAQKISEIQDFVKEYQVKTIFVEPKVSKKIAEVIAQATGTKIETLSPLEADPKNKKDMIENLDDNLETLYKALKQEK</sequence>
<gene>
    <name evidence="7" type="ORF">HMPREF3187_00382</name>
</gene>
<evidence type="ECO:0000313" key="8">
    <source>
        <dbReference type="Proteomes" id="UP000070422"/>
    </source>
</evidence>
<dbReference type="STRING" id="87541.AWM71_02330"/>
<dbReference type="InterPro" id="IPR006129">
    <property type="entry name" value="AdhesinB"/>
</dbReference>
<keyword evidence="2 4" id="KW-0813">Transport</keyword>
<evidence type="ECO:0000256" key="6">
    <source>
        <dbReference type="SAM" id="SignalP"/>
    </source>
</evidence>
<dbReference type="OrthoDB" id="9810636at2"/>
<dbReference type="Gene3D" id="3.40.50.1980">
    <property type="entry name" value="Nitrogenase molybdenum iron protein domain"/>
    <property type="match status" value="2"/>
</dbReference>
<reference evidence="7 8" key="1">
    <citation type="submission" date="2016-01" db="EMBL/GenBank/DDBJ databases">
        <authorList>
            <person name="Oliw E.H."/>
        </authorList>
    </citation>
    <scope>NUCLEOTIDE SEQUENCE [LARGE SCALE GENOMIC DNA]</scope>
    <source>
        <strain evidence="7 8">KA00635</strain>
    </source>
</reference>
<dbReference type="InterPro" id="IPR006127">
    <property type="entry name" value="ZnuA-like"/>
</dbReference>
<dbReference type="EMBL" id="LSCQ01000019">
    <property type="protein sequence ID" value="KXB37823.1"/>
    <property type="molecule type" value="Genomic_DNA"/>
</dbReference>
<feature type="chain" id="PRO_5007459978" evidence="6">
    <location>
        <begin position="25"/>
        <end position="311"/>
    </location>
</feature>
<dbReference type="PROSITE" id="PS51257">
    <property type="entry name" value="PROKAR_LIPOPROTEIN"/>
    <property type="match status" value="1"/>
</dbReference>
<dbReference type="Proteomes" id="UP000070422">
    <property type="component" value="Unassembled WGS sequence"/>
</dbReference>
<evidence type="ECO:0000256" key="3">
    <source>
        <dbReference type="ARBA" id="ARBA00022729"/>
    </source>
</evidence>
<proteinExistence type="inferred from homology"/>
<evidence type="ECO:0000313" key="7">
    <source>
        <dbReference type="EMBL" id="KXB37823.1"/>
    </source>
</evidence>
<comment type="caution">
    <text evidence="7">The sequence shown here is derived from an EMBL/GenBank/DDBJ whole genome shotgun (WGS) entry which is preliminary data.</text>
</comment>
<dbReference type="RefSeq" id="WP_060936473.1">
    <property type="nucleotide sequence ID" value="NZ_JASOZP010000001.1"/>
</dbReference>
<keyword evidence="3 6" id="KW-0732">Signal</keyword>
<dbReference type="Pfam" id="PF01297">
    <property type="entry name" value="ZnuA"/>
    <property type="match status" value="1"/>
</dbReference>
<dbReference type="GO" id="GO:0030001">
    <property type="term" value="P:metal ion transport"/>
    <property type="evidence" value="ECO:0007669"/>
    <property type="project" value="InterPro"/>
</dbReference>
<feature type="coiled-coil region" evidence="5">
    <location>
        <begin position="171"/>
        <end position="202"/>
    </location>
</feature>
<organism evidence="7 8">
    <name type="scientific">Aerococcus christensenii</name>
    <dbReference type="NCBI Taxonomy" id="87541"/>
    <lineage>
        <taxon>Bacteria</taxon>
        <taxon>Bacillati</taxon>
        <taxon>Bacillota</taxon>
        <taxon>Bacilli</taxon>
        <taxon>Lactobacillales</taxon>
        <taxon>Aerococcaceae</taxon>
        <taxon>Aerococcus</taxon>
    </lineage>
</organism>
<dbReference type="InterPro" id="IPR050492">
    <property type="entry name" value="Bact_metal-bind_prot9"/>
</dbReference>
<comment type="similarity">
    <text evidence="1 4">Belongs to the bacterial solute-binding protein 9 family.</text>
</comment>
<dbReference type="GO" id="GO:0046872">
    <property type="term" value="F:metal ion binding"/>
    <property type="evidence" value="ECO:0007669"/>
    <property type="project" value="InterPro"/>
</dbReference>
<dbReference type="SUPFAM" id="SSF53807">
    <property type="entry name" value="Helical backbone' metal receptor"/>
    <property type="match status" value="1"/>
</dbReference>
<dbReference type="PRINTS" id="PR00691">
    <property type="entry name" value="ADHESINB"/>
</dbReference>
<dbReference type="AlphaFoldDB" id="A0A133Y3Q4"/>
<dbReference type="PANTHER" id="PTHR42953">
    <property type="entry name" value="HIGH-AFFINITY ZINC UPTAKE SYSTEM PROTEIN ZNUA-RELATED"/>
    <property type="match status" value="1"/>
</dbReference>
<name>A0A133Y3Q4_9LACT</name>
<evidence type="ECO:0000256" key="1">
    <source>
        <dbReference type="ARBA" id="ARBA00011028"/>
    </source>
</evidence>
<feature type="signal peptide" evidence="6">
    <location>
        <begin position="1"/>
        <end position="24"/>
    </location>
</feature>
<keyword evidence="5" id="KW-0175">Coiled coil</keyword>
<dbReference type="InterPro" id="IPR006128">
    <property type="entry name" value="Lipoprotein_PsaA-like"/>
</dbReference>
<accession>A0A133Y3Q4</accession>
<dbReference type="GO" id="GO:0007155">
    <property type="term" value="P:cell adhesion"/>
    <property type="evidence" value="ECO:0007669"/>
    <property type="project" value="InterPro"/>
</dbReference>
<protein>
    <submittedName>
        <fullName evidence="7">ABC transporter, substrate-binding protein</fullName>
    </submittedName>
</protein>
<dbReference type="PRINTS" id="PR00690">
    <property type="entry name" value="ADHESNFAMILY"/>
</dbReference>
<dbReference type="PATRIC" id="fig|87541.4.peg.384"/>
<evidence type="ECO:0000256" key="4">
    <source>
        <dbReference type="RuleBase" id="RU003512"/>
    </source>
</evidence>
<evidence type="ECO:0000256" key="2">
    <source>
        <dbReference type="ARBA" id="ARBA00022448"/>
    </source>
</evidence>